<dbReference type="AlphaFoldDB" id="A0A4P7W2B8"/>
<dbReference type="SUPFAM" id="SSF48452">
    <property type="entry name" value="TPR-like"/>
    <property type="match status" value="1"/>
</dbReference>
<proteinExistence type="predicted"/>
<dbReference type="Proteomes" id="UP000297149">
    <property type="component" value="Chromosome"/>
</dbReference>
<keyword evidence="1" id="KW-1133">Transmembrane helix</keyword>
<feature type="signal peptide" evidence="2">
    <location>
        <begin position="1"/>
        <end position="22"/>
    </location>
</feature>
<keyword evidence="1" id="KW-0812">Transmembrane</keyword>
<keyword evidence="1" id="KW-0472">Membrane</keyword>
<sequence length="569" mass="64991">MDKFIFSILLILLASCSSTTPADCALGTAETIMDQHPDSALSILNRIDPSELVSDKSRALYSLLITQALDKNYIDVNSDSTINTAVSYFEKTSDKRHLMLSLYYQSTIHYNCKDFSESLITLFRCYDLANELDDKFWIAVSARKISDIYHENHCVTEESEFAKIALNNFRLAGNPSFINYALHDVARAYHCNGDYNMAITITDEVLDSAKVHNDTSLKMKALELRGLSYFSLDKYDKAYDCFQSLYTSPCASTSDSAYYGIMSFYTGKTRQAIDIVNQLNSSPQLSTPLRHFLNYLFYTVTDSTHKALEMMKGISSDSDSALRDVCHQNLLGSVMEYHQYKSAVNQANLKASRAQTVTIIVITTLIIAILISVGRKRIMRQKALIDEYISMSYEMKKLIEEHPKPSPSQDEIAELPLTSKAIEQTDAQSDNRSHPSLKLLEAHFKELNLLCKNFNRENTPDARKKVNDCVTRIIDSIAADTQRIKELENYANYRHDNIMVKLRSDFPKLNEDYYLTFLFSCLGFSVPTISLLLKKENQKTTVYNYRKRLKQKFREFNGENKDSYLEAMS</sequence>
<accession>A0A4P7W2B8</accession>
<evidence type="ECO:0008006" key="5">
    <source>
        <dbReference type="Google" id="ProtNLM"/>
    </source>
</evidence>
<feature type="transmembrane region" description="Helical" evidence="1">
    <location>
        <begin position="354"/>
        <end position="373"/>
    </location>
</feature>
<dbReference type="KEGG" id="ddb:E7747_07245"/>
<name>A0A4P7W2B8_9BACT</name>
<gene>
    <name evidence="3" type="ORF">E7747_07245</name>
</gene>
<evidence type="ECO:0000256" key="2">
    <source>
        <dbReference type="SAM" id="SignalP"/>
    </source>
</evidence>
<dbReference type="Gene3D" id="1.25.40.10">
    <property type="entry name" value="Tetratricopeptide repeat domain"/>
    <property type="match status" value="1"/>
</dbReference>
<reference evidence="4" key="1">
    <citation type="submission" date="2019-02" db="EMBL/GenBank/DDBJ databases">
        <title>Isolation and identification of novel species under the genus Muribaculum.</title>
        <authorList>
            <person name="Miyake S."/>
            <person name="Ding Y."/>
            <person name="Low A."/>
            <person name="Soh M."/>
            <person name="Seedorf H."/>
        </authorList>
    </citation>
    <scope>NUCLEOTIDE SEQUENCE [LARGE SCALE GENOMIC DNA]</scope>
    <source>
        <strain evidence="4">H5</strain>
    </source>
</reference>
<dbReference type="InterPro" id="IPR011990">
    <property type="entry name" value="TPR-like_helical_dom_sf"/>
</dbReference>
<evidence type="ECO:0000313" key="3">
    <source>
        <dbReference type="EMBL" id="QCD42086.1"/>
    </source>
</evidence>
<dbReference type="RefSeq" id="WP_136415053.1">
    <property type="nucleotide sequence ID" value="NZ_CP039396.1"/>
</dbReference>
<dbReference type="EMBL" id="CP039396">
    <property type="protein sequence ID" value="QCD42086.1"/>
    <property type="molecule type" value="Genomic_DNA"/>
</dbReference>
<evidence type="ECO:0000313" key="4">
    <source>
        <dbReference type="Proteomes" id="UP000297149"/>
    </source>
</evidence>
<protein>
    <recommendedName>
        <fullName evidence="5">Tetratricopeptide repeat protein</fullName>
    </recommendedName>
</protein>
<keyword evidence="4" id="KW-1185">Reference proteome</keyword>
<dbReference type="PROSITE" id="PS51257">
    <property type="entry name" value="PROKAR_LIPOPROTEIN"/>
    <property type="match status" value="1"/>
</dbReference>
<keyword evidence="2" id="KW-0732">Signal</keyword>
<feature type="chain" id="PRO_5020306884" description="Tetratricopeptide repeat protein" evidence="2">
    <location>
        <begin position="23"/>
        <end position="569"/>
    </location>
</feature>
<evidence type="ECO:0000256" key="1">
    <source>
        <dbReference type="SAM" id="Phobius"/>
    </source>
</evidence>
<organism evidence="3 4">
    <name type="scientific">Duncaniella dubosii</name>
    <dbReference type="NCBI Taxonomy" id="2518971"/>
    <lineage>
        <taxon>Bacteria</taxon>
        <taxon>Pseudomonadati</taxon>
        <taxon>Bacteroidota</taxon>
        <taxon>Bacteroidia</taxon>
        <taxon>Bacteroidales</taxon>
        <taxon>Muribaculaceae</taxon>
        <taxon>Duncaniella</taxon>
    </lineage>
</organism>